<keyword evidence="2 4" id="KW-0442">Lipid degradation</keyword>
<dbReference type="InterPro" id="IPR002641">
    <property type="entry name" value="PNPLA_dom"/>
</dbReference>
<feature type="active site" description="Nucleophile" evidence="4">
    <location>
        <position position="52"/>
    </location>
</feature>
<dbReference type="PROSITE" id="PS51635">
    <property type="entry name" value="PNPLA"/>
    <property type="match status" value="1"/>
</dbReference>
<dbReference type="Gene3D" id="3.40.1090.10">
    <property type="entry name" value="Cytosolic phospholipase A2 catalytic domain"/>
    <property type="match status" value="2"/>
</dbReference>
<keyword evidence="3 4" id="KW-0443">Lipid metabolism</keyword>
<feature type="short sequence motif" description="GXSXG" evidence="4">
    <location>
        <begin position="50"/>
        <end position="54"/>
    </location>
</feature>
<feature type="domain" description="PNPLA" evidence="5">
    <location>
        <begin position="18"/>
        <end position="223"/>
    </location>
</feature>
<dbReference type="InterPro" id="IPR016035">
    <property type="entry name" value="Acyl_Trfase/lysoPLipase"/>
</dbReference>
<proteinExistence type="predicted"/>
<evidence type="ECO:0000256" key="1">
    <source>
        <dbReference type="ARBA" id="ARBA00022801"/>
    </source>
</evidence>
<dbReference type="PANTHER" id="PTHR14226:SF78">
    <property type="entry name" value="SLR0060 PROTEIN"/>
    <property type="match status" value="1"/>
</dbReference>
<evidence type="ECO:0000256" key="2">
    <source>
        <dbReference type="ARBA" id="ARBA00022963"/>
    </source>
</evidence>
<dbReference type="RefSeq" id="WP_219764920.1">
    <property type="nucleotide sequence ID" value="NZ_JAHYBZ010000007.1"/>
</dbReference>
<reference evidence="6 7" key="1">
    <citation type="submission" date="2021-07" db="EMBL/GenBank/DDBJ databases">
        <authorList>
            <person name="So Y."/>
        </authorList>
    </citation>
    <scope>NUCLEOTIDE SEQUENCE [LARGE SCALE GENOMIC DNA]</scope>
    <source>
        <strain evidence="6 7">HJA6</strain>
    </source>
</reference>
<gene>
    <name evidence="6" type="ORF">KPL78_20925</name>
</gene>
<feature type="active site" description="Proton acceptor" evidence="4">
    <location>
        <position position="210"/>
    </location>
</feature>
<evidence type="ECO:0000256" key="4">
    <source>
        <dbReference type="PROSITE-ProRule" id="PRU01161"/>
    </source>
</evidence>
<protein>
    <submittedName>
        <fullName evidence="6">Patatin-like phospholipase family protein</fullName>
    </submittedName>
</protein>
<dbReference type="Pfam" id="PF01734">
    <property type="entry name" value="Patatin"/>
    <property type="match status" value="1"/>
</dbReference>
<dbReference type="EMBL" id="JAHYBZ010000007">
    <property type="protein sequence ID" value="MBW6400337.1"/>
    <property type="molecule type" value="Genomic_DNA"/>
</dbReference>
<feature type="short sequence motif" description="GXGXXG" evidence="4">
    <location>
        <begin position="22"/>
        <end position="27"/>
    </location>
</feature>
<keyword evidence="7" id="KW-1185">Reference proteome</keyword>
<dbReference type="Proteomes" id="UP001196565">
    <property type="component" value="Unassembled WGS sequence"/>
</dbReference>
<feature type="short sequence motif" description="DGA/G" evidence="4">
    <location>
        <begin position="210"/>
        <end position="212"/>
    </location>
</feature>
<comment type="caution">
    <text evidence="6">The sequence shown here is derived from an EMBL/GenBank/DDBJ whole genome shotgun (WGS) entry which is preliminary data.</text>
</comment>
<dbReference type="InterPro" id="IPR050301">
    <property type="entry name" value="NTE"/>
</dbReference>
<accession>A0ABS7AF08</accession>
<name>A0ABS7AF08_9PROT</name>
<dbReference type="PANTHER" id="PTHR14226">
    <property type="entry name" value="NEUROPATHY TARGET ESTERASE/SWISS CHEESE D.MELANOGASTER"/>
    <property type="match status" value="1"/>
</dbReference>
<organism evidence="6 7">
    <name type="scientific">Roseomonas alba</name>
    <dbReference type="NCBI Taxonomy" id="2846776"/>
    <lineage>
        <taxon>Bacteria</taxon>
        <taxon>Pseudomonadati</taxon>
        <taxon>Pseudomonadota</taxon>
        <taxon>Alphaproteobacteria</taxon>
        <taxon>Acetobacterales</taxon>
        <taxon>Roseomonadaceae</taxon>
        <taxon>Roseomonas</taxon>
    </lineage>
</organism>
<evidence type="ECO:0000313" key="7">
    <source>
        <dbReference type="Proteomes" id="UP001196565"/>
    </source>
</evidence>
<sequence>MTARPPSGTAMPPVRLELALQGGGAHGAFTWGALERLLNEDGIEIVAISGASAGAVNAVLLAHGLMEGGRPAAQRTLWQFWKSVSRAAQAARLAAGPFGAALPEWAPFALWSATQAAWRAFAETAIGGLGGGTALGQNLNPLRRLLAEAVDFERLRAADAPRLFLSATDVATGALRVFRNADLTPEAVLASACLPHLFRAVEIDGRAYWDGGYLANPPLAPLIAEADASDLLIVQLTPQERREAPRGAAATAERLNEIVFNASLVNELRAIAALQRALAEGGGAGAGAEPLFNRLGSLRLHRISADESVFAPGDRARLPEWSYLQCLHQQGFDATGAWLARHRADLGRRATLAVPPDAGMLP</sequence>
<evidence type="ECO:0000259" key="5">
    <source>
        <dbReference type="PROSITE" id="PS51635"/>
    </source>
</evidence>
<evidence type="ECO:0000256" key="3">
    <source>
        <dbReference type="ARBA" id="ARBA00023098"/>
    </source>
</evidence>
<evidence type="ECO:0000313" key="6">
    <source>
        <dbReference type="EMBL" id="MBW6400337.1"/>
    </source>
</evidence>
<keyword evidence="1 4" id="KW-0378">Hydrolase</keyword>
<dbReference type="SUPFAM" id="SSF52151">
    <property type="entry name" value="FabD/lysophospholipase-like"/>
    <property type="match status" value="1"/>
</dbReference>